<evidence type="ECO:0000313" key="2">
    <source>
        <dbReference type="EMBL" id="NLV13981.1"/>
    </source>
</evidence>
<name>A0A847UPI9_HALAR</name>
<dbReference type="AlphaFoldDB" id="A0A847UPI9"/>
<keyword evidence="1" id="KW-0812">Transmembrane</keyword>
<reference evidence="2" key="1">
    <citation type="submission" date="2019-12" db="EMBL/GenBank/DDBJ databases">
        <title>Whole genome sequencing of Haloarcula argentinensis strain pws5.</title>
        <authorList>
            <person name="Verma D.K."/>
            <person name="Gopal K."/>
            <person name="Prasad E.S."/>
        </authorList>
    </citation>
    <scope>NUCLEOTIDE SEQUENCE</scope>
    <source>
        <strain evidence="2">Pws5</strain>
    </source>
</reference>
<keyword evidence="1" id="KW-0472">Membrane</keyword>
<dbReference type="RefSeq" id="WP_147435184.1">
    <property type="nucleotide sequence ID" value="NZ_WOWA01000005.1"/>
</dbReference>
<feature type="transmembrane region" description="Helical" evidence="1">
    <location>
        <begin position="36"/>
        <end position="58"/>
    </location>
</feature>
<dbReference type="EMBL" id="WOWA01000005">
    <property type="protein sequence ID" value="NLV13981.1"/>
    <property type="molecule type" value="Genomic_DNA"/>
</dbReference>
<gene>
    <name evidence="2" type="ORF">GOC77_11970</name>
</gene>
<protein>
    <submittedName>
        <fullName evidence="2">Uncharacterized protein</fullName>
    </submittedName>
</protein>
<accession>A0A847UPI9</accession>
<dbReference type="Proteomes" id="UP000641625">
    <property type="component" value="Unassembled WGS sequence"/>
</dbReference>
<evidence type="ECO:0000313" key="3">
    <source>
        <dbReference type="Proteomes" id="UP000641625"/>
    </source>
</evidence>
<organism evidence="2 3">
    <name type="scientific">Haloarcula argentinensis</name>
    <dbReference type="NCBI Taxonomy" id="43776"/>
    <lineage>
        <taxon>Archaea</taxon>
        <taxon>Methanobacteriati</taxon>
        <taxon>Methanobacteriota</taxon>
        <taxon>Stenosarchaea group</taxon>
        <taxon>Halobacteria</taxon>
        <taxon>Halobacteriales</taxon>
        <taxon>Haloarculaceae</taxon>
        <taxon>Haloarcula</taxon>
    </lineage>
</organism>
<feature type="transmembrane region" description="Helical" evidence="1">
    <location>
        <begin position="64"/>
        <end position="83"/>
    </location>
</feature>
<sequence>MSNPSKKTNMKIRVDHDRATGTFAVWVREHAASLSIALVLFGMIVSSLGFFNVIPGFWTYSLRMILGVFTIGTIVVGFEIVAIERGSVTVPTSTSVTETAHTSDDESDK</sequence>
<keyword evidence="1" id="KW-1133">Transmembrane helix</keyword>
<proteinExistence type="predicted"/>
<comment type="caution">
    <text evidence="2">The sequence shown here is derived from an EMBL/GenBank/DDBJ whole genome shotgun (WGS) entry which is preliminary data.</text>
</comment>
<evidence type="ECO:0000256" key="1">
    <source>
        <dbReference type="SAM" id="Phobius"/>
    </source>
</evidence>